<sequence length="205" mass="23550">MSARMITDAQGRCLLTELPPELQIIIFKMTFDDTFEVQARVCPGEVVKHQVITQKVPGLLLTNKQIRKQVTKMFYANATFQFEARPRIATTIKRWLGDLKKIQCHDVVSKIRLYVRIDQWHQPSQVPRIQEEADKAQEVLDSVKMAVEPRVAVKINVWVPGSVLTAGAECVWTVEPSRLVRKELRRVDKMMLEQKSRDARASALL</sequence>
<organism evidence="1 2">
    <name type="scientific">Septoria linicola</name>
    <dbReference type="NCBI Taxonomy" id="215465"/>
    <lineage>
        <taxon>Eukaryota</taxon>
        <taxon>Fungi</taxon>
        <taxon>Dikarya</taxon>
        <taxon>Ascomycota</taxon>
        <taxon>Pezizomycotina</taxon>
        <taxon>Dothideomycetes</taxon>
        <taxon>Dothideomycetidae</taxon>
        <taxon>Mycosphaerellales</taxon>
        <taxon>Mycosphaerellaceae</taxon>
        <taxon>Septoria</taxon>
    </lineage>
</organism>
<evidence type="ECO:0000313" key="1">
    <source>
        <dbReference type="EMBL" id="USW57212.1"/>
    </source>
</evidence>
<name>A0A9Q9EP19_9PEZI</name>
<dbReference type="EMBL" id="CP099426">
    <property type="protein sequence ID" value="USW57212.1"/>
    <property type="molecule type" value="Genomic_DNA"/>
</dbReference>
<reference evidence="1" key="1">
    <citation type="submission" date="2022-06" db="EMBL/GenBank/DDBJ databases">
        <title>Complete genome sequences of two strains of the flax pathogen Septoria linicola.</title>
        <authorList>
            <person name="Lapalu N."/>
            <person name="Simon A."/>
            <person name="Demenou B."/>
            <person name="Paumier D."/>
            <person name="Guillot M.-P."/>
            <person name="Gout L."/>
            <person name="Valade R."/>
        </authorList>
    </citation>
    <scope>NUCLEOTIDE SEQUENCE</scope>
    <source>
        <strain evidence="1">SE15195</strain>
    </source>
</reference>
<protein>
    <submittedName>
        <fullName evidence="1">Uncharacterized protein</fullName>
    </submittedName>
</protein>
<keyword evidence="2" id="KW-1185">Reference proteome</keyword>
<gene>
    <name evidence="1" type="ORF">Slin15195_G105310</name>
</gene>
<dbReference type="Proteomes" id="UP001056384">
    <property type="component" value="Chromosome 9"/>
</dbReference>
<accession>A0A9Q9EP19</accession>
<dbReference type="AlphaFoldDB" id="A0A9Q9EP19"/>
<proteinExistence type="predicted"/>
<evidence type="ECO:0000313" key="2">
    <source>
        <dbReference type="Proteomes" id="UP001056384"/>
    </source>
</evidence>